<protein>
    <submittedName>
        <fullName evidence="3">Uncharacterized protein</fullName>
    </submittedName>
</protein>
<proteinExistence type="predicted"/>
<accession>A0AAV2KQQ5</accession>
<feature type="transmembrane region" description="Helical" evidence="2">
    <location>
        <begin position="90"/>
        <end position="113"/>
    </location>
</feature>
<keyword evidence="4" id="KW-1185">Reference proteome</keyword>
<evidence type="ECO:0000256" key="1">
    <source>
        <dbReference type="SAM" id="MobiDB-lite"/>
    </source>
</evidence>
<evidence type="ECO:0000313" key="3">
    <source>
        <dbReference type="EMBL" id="CAL1590501.1"/>
    </source>
</evidence>
<evidence type="ECO:0000256" key="2">
    <source>
        <dbReference type="SAM" id="Phobius"/>
    </source>
</evidence>
<feature type="compositionally biased region" description="Basic and acidic residues" evidence="1">
    <location>
        <begin position="10"/>
        <end position="32"/>
    </location>
</feature>
<dbReference type="Proteomes" id="UP001497482">
    <property type="component" value="Chromosome 19"/>
</dbReference>
<dbReference type="EMBL" id="OZ035841">
    <property type="protein sequence ID" value="CAL1590501.1"/>
    <property type="molecule type" value="Genomic_DNA"/>
</dbReference>
<keyword evidence="2" id="KW-0812">Transmembrane</keyword>
<dbReference type="AlphaFoldDB" id="A0AAV2KQQ5"/>
<name>A0AAV2KQQ5_KNICA</name>
<feature type="region of interest" description="Disordered" evidence="1">
    <location>
        <begin position="1"/>
        <end position="35"/>
    </location>
</feature>
<gene>
    <name evidence="3" type="ORF">KC01_LOCUS20008</name>
</gene>
<keyword evidence="2" id="KW-0472">Membrane</keyword>
<evidence type="ECO:0000313" key="4">
    <source>
        <dbReference type="Proteomes" id="UP001497482"/>
    </source>
</evidence>
<reference evidence="3 4" key="1">
    <citation type="submission" date="2024-04" db="EMBL/GenBank/DDBJ databases">
        <authorList>
            <person name="Waldvogel A.-M."/>
            <person name="Schoenle A."/>
        </authorList>
    </citation>
    <scope>NUCLEOTIDE SEQUENCE [LARGE SCALE GENOMIC DNA]</scope>
</reference>
<organism evidence="3 4">
    <name type="scientific">Knipowitschia caucasica</name>
    <name type="common">Caucasian dwarf goby</name>
    <name type="synonym">Pomatoschistus caucasicus</name>
    <dbReference type="NCBI Taxonomy" id="637954"/>
    <lineage>
        <taxon>Eukaryota</taxon>
        <taxon>Metazoa</taxon>
        <taxon>Chordata</taxon>
        <taxon>Craniata</taxon>
        <taxon>Vertebrata</taxon>
        <taxon>Euteleostomi</taxon>
        <taxon>Actinopterygii</taxon>
        <taxon>Neopterygii</taxon>
        <taxon>Teleostei</taxon>
        <taxon>Neoteleostei</taxon>
        <taxon>Acanthomorphata</taxon>
        <taxon>Gobiaria</taxon>
        <taxon>Gobiiformes</taxon>
        <taxon>Gobioidei</taxon>
        <taxon>Gobiidae</taxon>
        <taxon>Gobiinae</taxon>
        <taxon>Knipowitschia</taxon>
    </lineage>
</organism>
<keyword evidence="2" id="KW-1133">Transmembrane helix</keyword>
<sequence length="170" mass="18874">MLMVQTSEKSSSHTEVEETKDRGCEERNRSQDETSVLEPATGLSLRAVILECVLRLKIRSGLSNGTVVKVKSKNETVLDHETNPGVRTSLYALIGLAAVAPILLVALICVCRLQRRRAGAARVIYEEPHFDSETQDVDKRSTGSSGSSQWCQVLLYDSVDYFQQTESRKT</sequence>